<dbReference type="RefSeq" id="XP_018035247.1">
    <property type="nucleotide sequence ID" value="XM_018180259.1"/>
</dbReference>
<protein>
    <submittedName>
        <fullName evidence="2">Uncharacterized protein</fullName>
    </submittedName>
</protein>
<gene>
    <name evidence="2" type="ORF">CC84DRAFT_1177026</name>
</gene>
<evidence type="ECO:0000313" key="3">
    <source>
        <dbReference type="Proteomes" id="UP000077069"/>
    </source>
</evidence>
<sequence length="204" mass="21911">MDSDSMQPSSTKLLGVPPARPTAVPTAATPNISIAPKQPFDVQQDKLTINPNGLIRIPPHINQLLGSRPVEETLSCFQVFHKADGFIRSGGVNPIIEKALEDSKRYMKLQALVAQGCAYQYERAEIRGGSGVKAQGTLFQFAVGPTHVSIQIGEEQLGLPVKGFVNGTYSLVLSPKRLFPAYVDITDMSASSAELDKITGPHGV</sequence>
<dbReference type="InParanoid" id="A0A177CDC2"/>
<evidence type="ECO:0000256" key="1">
    <source>
        <dbReference type="SAM" id="MobiDB-lite"/>
    </source>
</evidence>
<feature type="compositionally biased region" description="Polar residues" evidence="1">
    <location>
        <begin position="1"/>
        <end position="12"/>
    </location>
</feature>
<keyword evidence="3" id="KW-1185">Reference proteome</keyword>
<dbReference type="GeneID" id="28763745"/>
<dbReference type="Proteomes" id="UP000077069">
    <property type="component" value="Unassembled WGS sequence"/>
</dbReference>
<evidence type="ECO:0000313" key="2">
    <source>
        <dbReference type="EMBL" id="OAG04882.1"/>
    </source>
</evidence>
<organism evidence="2 3">
    <name type="scientific">Paraphaeosphaeria sporulosa</name>
    <dbReference type="NCBI Taxonomy" id="1460663"/>
    <lineage>
        <taxon>Eukaryota</taxon>
        <taxon>Fungi</taxon>
        <taxon>Dikarya</taxon>
        <taxon>Ascomycota</taxon>
        <taxon>Pezizomycotina</taxon>
        <taxon>Dothideomycetes</taxon>
        <taxon>Pleosporomycetidae</taxon>
        <taxon>Pleosporales</taxon>
        <taxon>Massarineae</taxon>
        <taxon>Didymosphaeriaceae</taxon>
        <taxon>Paraphaeosphaeria</taxon>
    </lineage>
</organism>
<dbReference type="EMBL" id="KV441553">
    <property type="protein sequence ID" value="OAG04882.1"/>
    <property type="molecule type" value="Genomic_DNA"/>
</dbReference>
<accession>A0A177CDC2</accession>
<name>A0A177CDC2_9PLEO</name>
<dbReference type="AlphaFoldDB" id="A0A177CDC2"/>
<reference evidence="2 3" key="1">
    <citation type="submission" date="2016-05" db="EMBL/GenBank/DDBJ databases">
        <title>Comparative analysis of secretome profiles of manganese(II)-oxidizing ascomycete fungi.</title>
        <authorList>
            <consortium name="DOE Joint Genome Institute"/>
            <person name="Zeiner C.A."/>
            <person name="Purvine S.O."/>
            <person name="Zink E.M."/>
            <person name="Wu S."/>
            <person name="Pasa-Tolic L."/>
            <person name="Chaput D.L."/>
            <person name="Haridas S."/>
            <person name="Grigoriev I.V."/>
            <person name="Santelli C.M."/>
            <person name="Hansel C.M."/>
        </authorList>
    </citation>
    <scope>NUCLEOTIDE SEQUENCE [LARGE SCALE GENOMIC DNA]</scope>
    <source>
        <strain evidence="2 3">AP3s5-JAC2a</strain>
    </source>
</reference>
<proteinExistence type="predicted"/>
<feature type="region of interest" description="Disordered" evidence="1">
    <location>
        <begin position="1"/>
        <end position="29"/>
    </location>
</feature>